<feature type="compositionally biased region" description="Polar residues" evidence="2">
    <location>
        <begin position="756"/>
        <end position="767"/>
    </location>
</feature>
<protein>
    <recommendedName>
        <fullName evidence="3">Integrase catalytic domain-containing protein</fullName>
    </recommendedName>
</protein>
<dbReference type="InterPro" id="IPR016534">
    <property type="entry name" value="VPS16"/>
</dbReference>
<feature type="compositionally biased region" description="Acidic residues" evidence="2">
    <location>
        <begin position="416"/>
        <end position="435"/>
    </location>
</feature>
<feature type="compositionally biased region" description="Basic residues" evidence="2">
    <location>
        <begin position="564"/>
        <end position="579"/>
    </location>
</feature>
<feature type="region of interest" description="Disordered" evidence="2">
    <location>
        <begin position="1752"/>
        <end position="1801"/>
    </location>
</feature>
<dbReference type="InterPro" id="IPR038132">
    <property type="entry name" value="Vps16_C_sf"/>
</dbReference>
<organism evidence="4 5">
    <name type="scientific">Durusdinium trenchii</name>
    <dbReference type="NCBI Taxonomy" id="1381693"/>
    <lineage>
        <taxon>Eukaryota</taxon>
        <taxon>Sar</taxon>
        <taxon>Alveolata</taxon>
        <taxon>Dinophyceae</taxon>
        <taxon>Suessiales</taxon>
        <taxon>Symbiodiniaceae</taxon>
        <taxon>Durusdinium</taxon>
    </lineage>
</organism>
<evidence type="ECO:0000259" key="3">
    <source>
        <dbReference type="PROSITE" id="PS50994"/>
    </source>
</evidence>
<name>A0ABP0KFB0_9DINO</name>
<comment type="similarity">
    <text evidence="1">Belongs to the VPS16 family.</text>
</comment>
<evidence type="ECO:0000256" key="2">
    <source>
        <dbReference type="SAM" id="MobiDB-lite"/>
    </source>
</evidence>
<dbReference type="InterPro" id="IPR036397">
    <property type="entry name" value="RNaseH_sf"/>
</dbReference>
<dbReference type="Pfam" id="PF04841">
    <property type="entry name" value="Vps16_N"/>
    <property type="match status" value="1"/>
</dbReference>
<evidence type="ECO:0000256" key="1">
    <source>
        <dbReference type="ARBA" id="ARBA00009250"/>
    </source>
</evidence>
<dbReference type="InterPro" id="IPR001584">
    <property type="entry name" value="Integrase_cat-core"/>
</dbReference>
<feature type="region of interest" description="Disordered" evidence="2">
    <location>
        <begin position="1010"/>
        <end position="1040"/>
    </location>
</feature>
<dbReference type="Gene3D" id="1.10.150.780">
    <property type="entry name" value="Vps16, C-terminal region"/>
    <property type="match status" value="1"/>
</dbReference>
<keyword evidence="5" id="KW-1185">Reference proteome</keyword>
<dbReference type="EMBL" id="CAXAMN010008469">
    <property type="protein sequence ID" value="CAK9025326.1"/>
    <property type="molecule type" value="Genomic_DNA"/>
</dbReference>
<gene>
    <name evidence="4" type="ORF">CCMP2556_LOCUS15954</name>
</gene>
<accession>A0ABP0KFB0</accession>
<feature type="region of interest" description="Disordered" evidence="2">
    <location>
        <begin position="487"/>
        <end position="512"/>
    </location>
</feature>
<dbReference type="PANTHER" id="PTHR12811">
    <property type="entry name" value="VACUOLAR PROTEIN SORTING VPS16"/>
    <property type="match status" value="1"/>
</dbReference>
<feature type="compositionally biased region" description="Low complexity" evidence="2">
    <location>
        <begin position="493"/>
        <end position="509"/>
    </location>
</feature>
<dbReference type="InterPro" id="IPR006925">
    <property type="entry name" value="Vps16_C"/>
</dbReference>
<evidence type="ECO:0000313" key="4">
    <source>
        <dbReference type="EMBL" id="CAK9025326.1"/>
    </source>
</evidence>
<reference evidence="4 5" key="1">
    <citation type="submission" date="2024-02" db="EMBL/GenBank/DDBJ databases">
        <authorList>
            <person name="Chen Y."/>
            <person name="Shah S."/>
            <person name="Dougan E. K."/>
            <person name="Thang M."/>
            <person name="Chan C."/>
        </authorList>
    </citation>
    <scope>NUCLEOTIDE SEQUENCE [LARGE SCALE GENOMIC DNA]</scope>
</reference>
<feature type="region of interest" description="Disordered" evidence="2">
    <location>
        <begin position="1866"/>
        <end position="1888"/>
    </location>
</feature>
<dbReference type="Pfam" id="PF07727">
    <property type="entry name" value="RVT_2"/>
    <property type="match status" value="1"/>
</dbReference>
<dbReference type="Gene3D" id="3.30.420.10">
    <property type="entry name" value="Ribonuclease H-like superfamily/Ribonuclease H"/>
    <property type="match status" value="1"/>
</dbReference>
<dbReference type="InterPro" id="IPR013103">
    <property type="entry name" value="RVT_2"/>
</dbReference>
<dbReference type="InterPro" id="IPR012337">
    <property type="entry name" value="RNaseH-like_sf"/>
</dbReference>
<dbReference type="PANTHER" id="PTHR12811:SF0">
    <property type="entry name" value="VACUOLAR PROTEIN SORTING-ASSOCIATED PROTEIN 16 HOMOLOG"/>
    <property type="match status" value="1"/>
</dbReference>
<comment type="caution">
    <text evidence="4">The sequence shown here is derived from an EMBL/GenBank/DDBJ whole genome shotgun (WGS) entry which is preliminary data.</text>
</comment>
<feature type="region of interest" description="Disordered" evidence="2">
    <location>
        <begin position="714"/>
        <end position="767"/>
    </location>
</feature>
<sequence>MSSDWQKLADLWYRKPEVYPAQWTDDPERLHLCVAAGDIGLTDGPFMAFSLSSSGRLLACLSTKGVFKVVAVSDELKVLDVANIERIKKPKQMVWCGDDCIALYLIAPSDHNTIFSIGSYDPPALLLYALEQYEKGDVCAQESLRPIKDQLAEAVSTCLDAALCEEKRYLERPRRRAAFDGKRSRIKFRRPLNATFGCVCACAPPPGSWRPRGLQRYIFAFAFGILLDTEKAMSTYVSGSILTDRHGVPQYSGEAELFEEYEERAWDLFHGREGQANRGGNEAAAQDSKDSIAAELPVKTSELFFQAFYSPNVWRRSSETMQQYIVRREQDFKRLEENNAGTQEQTSVRSSCNNEYDFAKISHAMRIQFPNAAGKQVVRRDYLGARSTGGGHLPQHLMKLRWKQRLEGKSRQILAVEDEPGYEQDDDDAYYEDEGDHVGEGDSDEAYHQGYSDDDIMDVLLNEFPDMSEDHQVAEAYATVAQHRFNKKKKKFGTSSRSTTPSSATTGASHPVGFTAKGEMSFSEKACDQRRTAVKLLKSVTPCTVCHQKGHWAGDPECPSSGKGKGKGKKGGSPKKKPQKIATTMFAHHSPKDEDSSLAEQSTPDSPDGGSECYMTEGLHLLEYHMVPEASEVPEELSLSRIRTTLLVTEEPDVKITDASRQVKRRKRVAFSHVCDDSTDDAEALVLMCTKFGTAGLYRRVGQVRDEYDREVRYLKTQSEPPAQSRAARGTKITSSPTPSPSSPSNATGEGWSLVDASTPSGYGNSTPLQARTAKIVRASRQRVWLYGVMIAADTPLPEIPTLDADDMDILQPLPHDGELVNDGGPFQGYRFCEVAESIMCEHYCKSVTGHVLGNESASPEIFRLAFYLYGRLRLVKAAAERMVSPTREEGEAKGKRASEPDDVHGLRKIVAPIQYDINDPNTVKPHECECMMVSTDESFALSAEDHTWHGHPQFRMYKDHAWQVLGRSDGERTFGPWSLFIKEFKKPDLQGVILALNLLDFNTDKLDEFVSESEEEKENQKPSEAPEEQPPGQFDPAQDPEYLSWLESTAPHEYTNDYCGLNPDEFEDHQDILAMMRMDVQGYDECHFVCDDETLFADIASKEYRVRKTTNKKWKRICGMEQALEDEDFLHRRVLQGQLSKIPRQPHFGRCWIKQLFAGQMGLTLLAALIGMACGVPLDYNISGWDATTSLGKKQLHHDMMREDPDLTVITHPCGPWGNWSRFNLAKSGPAQETVEHLREENRSLPRSVNKTVKDRVRAMRHVFLEHPLGSQSLDEPEMKDVKAMVDNGTLFYIIVDGGQVGYKDAESGLPNKKPSHYITSMVAAESVFADCRCDGSHEHEHLEGRNTYGSKTAQASVWPHQLNEMVLTTIMHQREIEVSDAEYRSHAAAGLDPLLDKTEVQRRQEWLEVEPDLRKTLRTLHVNFGHPSGSYTFNNHLSLDVFCCRDAANTQFSFLNIIDEGAGFQVVTCLGESRGPPASKAVLRHILTSWSSWAGLPRSIQVDRGREFLAQFADYLKQFGVEQEAMPLEAPWKQGKVEKAGGFWKEVMKKVVTESQIIGLQDIITATVIVTQIRNSQPRANGFAPTQWVLGLPEVRIPGSLRVDEDDDQLAMLEQAQDPTSAMAKNMRPFPVGSYVYFLRQQAGADERGYKWYGPGRIIGVELRNPHRSEDQDLPTDGGQPHAYWLRYGPSVVLVTGEQLRYASEDELLAAHVTPQHVLEPDYIKGARNYVDLRPYALPIAMPAGQEEEMMPPAVHDQDDEQPSQAPSLPSAPLHSALPLPSASAEAPRITGPPSAGQLPPGLQYLKVMMLNLMKYHLMMDSATLARHRTRIERPYLAEAGVPDAFPHITEAVQNLRRSRLQEVWTGSEEEKEGQGSGNEGDNVNPKHVELEHDTYLTGNAASKGEVNIWHLSPADRALFDASMAKEWSSWQRFGAVEILTEEQVENLPDDAPIVGTRWVHTDKNKRPRLMAAAMSKRTGKTKQQIEKEFPFEAKSRMVVQGNQEDETGIRSDSPTASLLAFKLICAISVMMDWNLRACDASTAYLLSQGISRLLILRPPSPPPPGVSPFDLRAKGSIRDAGSSWWKKLFKTVKHYGWIMSRIEQALFYLFVDGSLQGVMATHVDDLFCTGAGEKFQVDAIEGIDYVILKKERRLDLPPNRPDLLVNVSLASQTMGKPTIKDIVDLNRAVKMLKDTADCPHPKLTWESCTVGVFADSSFANTNQMKSQCGYIIGLTIPEIKDGGEAPFLMVEANSGSIKRVCRSTFNGFLQGSEAGDYLRSILVELKNPGRPLRELESEFGKPPMVAITDAKSLESTIVKDAGQPSDKRVKLLVAQVKEMLGYTDYEDGNQQVIWCDTSQMLADVLTKSGCEREPLLQVMDTCVWRLQPSEEARVRKLMIRAGRELRKAPIEIPITPAQLEKLGIAGLSLRLAQRHFHLLAMRICEWVGHSQEKVLFHWACEKIRHARGSPQTDEQLCHTILDKFQRCPGIGFAEVARVAAEMYRPHLATLLLNHEPRSHAQVEVLVQLSREGDEKDRDIMLRLALDKAARSWDPDLMNSALSAACFGDPCERRSDIQSCAKLIKERLYELQVVGDMVTRQLMREQFDRARMFNDLLDRKRQAAFAALHRVFRQTSYDERTKLLRFSKDLFGMNDPIATDAEKSSMQFMAQSCAEEMELLAEQLSLEEKATAKSWGRGRTQRFLGLPLVTTLVKLLELGEVREADELRKTMKVSDKRYWRIKIRGLANAGNFEELNAFAIVNSPIGYEPFVETFLKHGRQDFALALVPKVKSGEQQAQYYQQMGLHDQAQRARQGQERSGAGRLLNILGVGR</sequence>
<proteinExistence type="inferred from homology"/>
<dbReference type="InterPro" id="IPR006926">
    <property type="entry name" value="Vps16_N"/>
</dbReference>
<feature type="domain" description="Integrase catalytic" evidence="3">
    <location>
        <begin position="1425"/>
        <end position="1595"/>
    </location>
</feature>
<dbReference type="SUPFAM" id="SSF53098">
    <property type="entry name" value="Ribonuclease H-like"/>
    <property type="match status" value="1"/>
</dbReference>
<feature type="region of interest" description="Disordered" evidence="2">
    <location>
        <begin position="551"/>
        <end position="612"/>
    </location>
</feature>
<evidence type="ECO:0000313" key="5">
    <source>
        <dbReference type="Proteomes" id="UP001642484"/>
    </source>
</evidence>
<dbReference type="Proteomes" id="UP001642484">
    <property type="component" value="Unassembled WGS sequence"/>
</dbReference>
<feature type="compositionally biased region" description="Low complexity" evidence="2">
    <location>
        <begin position="1765"/>
        <end position="1790"/>
    </location>
</feature>
<dbReference type="PROSITE" id="PS50994">
    <property type="entry name" value="INTEGRASE"/>
    <property type="match status" value="1"/>
</dbReference>
<dbReference type="Pfam" id="PF04840">
    <property type="entry name" value="Vps16_C"/>
    <property type="match status" value="1"/>
</dbReference>
<feature type="region of interest" description="Disordered" evidence="2">
    <location>
        <begin position="412"/>
        <end position="449"/>
    </location>
</feature>